<feature type="region of interest" description="Disordered" evidence="1">
    <location>
        <begin position="1"/>
        <end position="52"/>
    </location>
</feature>
<evidence type="ECO:0000256" key="1">
    <source>
        <dbReference type="SAM" id="MobiDB-lite"/>
    </source>
</evidence>
<dbReference type="AlphaFoldDB" id="A0A5E4D4H2"/>
<feature type="compositionally biased region" description="Basic and acidic residues" evidence="1">
    <location>
        <begin position="1"/>
        <end position="11"/>
    </location>
</feature>
<sequence>MDLGARHEEPPGRACQAPQQQRRQDRHDHTDETTDNLQQEPKTRTWAKGMHG</sequence>
<evidence type="ECO:0000313" key="3">
    <source>
        <dbReference type="Proteomes" id="UP000335636"/>
    </source>
</evidence>
<feature type="compositionally biased region" description="Basic and acidic residues" evidence="1">
    <location>
        <begin position="22"/>
        <end position="32"/>
    </location>
</feature>
<organism evidence="2 3">
    <name type="scientific">Marmota monax</name>
    <name type="common">Woodchuck</name>
    <dbReference type="NCBI Taxonomy" id="9995"/>
    <lineage>
        <taxon>Eukaryota</taxon>
        <taxon>Metazoa</taxon>
        <taxon>Chordata</taxon>
        <taxon>Craniata</taxon>
        <taxon>Vertebrata</taxon>
        <taxon>Euteleostomi</taxon>
        <taxon>Mammalia</taxon>
        <taxon>Eutheria</taxon>
        <taxon>Euarchontoglires</taxon>
        <taxon>Glires</taxon>
        <taxon>Rodentia</taxon>
        <taxon>Sciuromorpha</taxon>
        <taxon>Sciuridae</taxon>
        <taxon>Xerinae</taxon>
        <taxon>Marmotini</taxon>
        <taxon>Marmota</taxon>
    </lineage>
</organism>
<evidence type="ECO:0000313" key="2">
    <source>
        <dbReference type="EMBL" id="VTJ89084.1"/>
    </source>
</evidence>
<dbReference type="Proteomes" id="UP000335636">
    <property type="component" value="Unassembled WGS sequence"/>
</dbReference>
<comment type="caution">
    <text evidence="2">The sequence shown here is derived from an EMBL/GenBank/DDBJ whole genome shotgun (WGS) entry which is preliminary data.</text>
</comment>
<keyword evidence="3" id="KW-1185">Reference proteome</keyword>
<protein>
    <submittedName>
        <fullName evidence="2">Uncharacterized protein</fullName>
    </submittedName>
</protein>
<name>A0A5E4D4H2_MARMO</name>
<gene>
    <name evidence="2" type="ORF">MONAX_5E011873</name>
</gene>
<reference evidence="2" key="1">
    <citation type="submission" date="2019-04" db="EMBL/GenBank/DDBJ databases">
        <authorList>
            <person name="Alioto T."/>
            <person name="Alioto T."/>
        </authorList>
    </citation>
    <scope>NUCLEOTIDE SEQUENCE [LARGE SCALE GENOMIC DNA]</scope>
</reference>
<accession>A0A5E4D4H2</accession>
<dbReference type="EMBL" id="CABDUW010003351">
    <property type="protein sequence ID" value="VTJ89084.1"/>
    <property type="molecule type" value="Genomic_DNA"/>
</dbReference>
<proteinExistence type="predicted"/>